<feature type="transmembrane region" description="Helical" evidence="2">
    <location>
        <begin position="505"/>
        <end position="527"/>
    </location>
</feature>
<dbReference type="Proteomes" id="UP000002173">
    <property type="component" value="Chromosome 3"/>
</dbReference>
<dbReference type="AlphaFoldDB" id="A7APF2"/>
<name>A7APF2_BABBO</name>
<sequence>MERGLRNFIIIIAMDVIVFVSSVIVWCHKRSKIIDLVRNGLQGLPFLKSKKNSAKLPSKDMRKASKILEHAMSTDIECSDGDIDSYSDVSNCNSDMKDEDESATNWSLYVSLAKSRKKTKVPIIKSTVKEGSWWYYLLYGKHDNIRNNEAVLYLKFVRSTCIMLCICSVVSVVSNIVMFTHLAINNKPQFLFTYSFEDMRRCKVTVWTLYATVWIYSFIVYIHILKFRRKVNRGKQITVMLRPQLHTIMICGFDKNITDPIKFYKHFEKYFPEHVLAVHIVYDHSKRMLLEEELEATKAQLCLCRDMSFLLQQNRKTKNDSSKTHSYEEVQEPKPSTAKPRRSRSCSDLPSKGQNDEKRETIQELRASLSSTNLVLPPTEAKRESPKPSSNFGRGVVRQITRFIAGNASVLQSQQGIDSADDFGEHFAGLLKKVKELKEKIQEEVNATHSTSAKVCFVSFADSNIVMHILRDRNILEAMPEWRIRPAPHPRDIIWKHLHIPRYVIFLKMVGCNLLLVSFYIVVTWVLSHLNLLQTVKSRELADAGATSGFSINDLTERSFWSALMPPLVMATLNTCVHPSLINLFSKKIGVGEHYVEIFNYLRAKRHIPWFK</sequence>
<keyword evidence="2" id="KW-1133">Transmembrane helix</keyword>
<evidence type="ECO:0000256" key="1">
    <source>
        <dbReference type="SAM" id="MobiDB-lite"/>
    </source>
</evidence>
<keyword evidence="5" id="KW-1185">Reference proteome</keyword>
<keyword evidence="2" id="KW-0812">Transmembrane</keyword>
<dbReference type="PANTHER" id="PTHR13018:SF5">
    <property type="entry name" value="RE44586P"/>
    <property type="match status" value="1"/>
</dbReference>
<accession>A7APF2</accession>
<dbReference type="OMA" id="QLHTIMI"/>
<dbReference type="eggNOG" id="ENOG502TMEX">
    <property type="taxonomic scope" value="Eukaryota"/>
</dbReference>
<dbReference type="InParanoid" id="A7APF2"/>
<dbReference type="Pfam" id="PF14703">
    <property type="entry name" value="PHM7_cyt"/>
    <property type="match status" value="1"/>
</dbReference>
<gene>
    <name evidence="4" type="ORF">BBOV_III008780</name>
</gene>
<keyword evidence="2" id="KW-0472">Membrane</keyword>
<dbReference type="PANTHER" id="PTHR13018">
    <property type="entry name" value="PROBABLE MEMBRANE PROTEIN DUF221-RELATED"/>
    <property type="match status" value="1"/>
</dbReference>
<dbReference type="STRING" id="5865.A7APF2"/>
<proteinExistence type="predicted"/>
<dbReference type="EMBL" id="AAXT01000001">
    <property type="protein sequence ID" value="EDO08436.1"/>
    <property type="molecule type" value="Genomic_DNA"/>
</dbReference>
<feature type="region of interest" description="Disordered" evidence="1">
    <location>
        <begin position="315"/>
        <end position="392"/>
    </location>
</feature>
<organism evidence="4 5">
    <name type="scientific">Babesia bovis</name>
    <dbReference type="NCBI Taxonomy" id="5865"/>
    <lineage>
        <taxon>Eukaryota</taxon>
        <taxon>Sar</taxon>
        <taxon>Alveolata</taxon>
        <taxon>Apicomplexa</taxon>
        <taxon>Aconoidasida</taxon>
        <taxon>Piroplasmida</taxon>
        <taxon>Babesiidae</taxon>
        <taxon>Babesia</taxon>
    </lineage>
</organism>
<reference evidence="4 5" key="1">
    <citation type="journal article" date="2007" name="PLoS Pathog.">
        <title>Genome sequence of Babesia bovis and comparative analysis of apicomplexan hemoprotozoa.</title>
        <authorList>
            <person name="Brayton K.A."/>
            <person name="Lau A.O.T."/>
            <person name="Herndon D.R."/>
            <person name="Hannick L."/>
            <person name="Kappmeyer L.S."/>
            <person name="Berens S.J."/>
            <person name="Bidwell S.L."/>
            <person name="Brown W.C."/>
            <person name="Crabtree J."/>
            <person name="Fadrosh D."/>
            <person name="Feldblum T."/>
            <person name="Forberger H.A."/>
            <person name="Haas B.J."/>
            <person name="Howell J.M."/>
            <person name="Khouri H."/>
            <person name="Koo H."/>
            <person name="Mann D.J."/>
            <person name="Norimine J."/>
            <person name="Paulsen I.T."/>
            <person name="Radune D."/>
            <person name="Ren Q."/>
            <person name="Smith R.K. Jr."/>
            <person name="Suarez C.E."/>
            <person name="White O."/>
            <person name="Wortman J.R."/>
            <person name="Knowles D.P. Jr."/>
            <person name="McElwain T.F."/>
            <person name="Nene V.M."/>
        </authorList>
    </citation>
    <scope>NUCLEOTIDE SEQUENCE [LARGE SCALE GENOMIC DNA]</scope>
    <source>
        <strain evidence="4">T2Bo</strain>
    </source>
</reference>
<dbReference type="GO" id="GO:0005227">
    <property type="term" value="F:calcium-activated cation channel activity"/>
    <property type="evidence" value="ECO:0007669"/>
    <property type="project" value="InterPro"/>
</dbReference>
<feature type="domain" description="CSC1/OSCA1-like cytosolic" evidence="3">
    <location>
        <begin position="432"/>
        <end position="497"/>
    </location>
</feature>
<evidence type="ECO:0000259" key="3">
    <source>
        <dbReference type="Pfam" id="PF14703"/>
    </source>
</evidence>
<feature type="compositionally biased region" description="Basic and acidic residues" evidence="1">
    <location>
        <begin position="317"/>
        <end position="332"/>
    </location>
</feature>
<protein>
    <submittedName>
        <fullName evidence="4">Membrane protein, putative</fullName>
    </submittedName>
</protein>
<feature type="transmembrane region" description="Helical" evidence="2">
    <location>
        <begin position="161"/>
        <end position="184"/>
    </location>
</feature>
<feature type="transmembrane region" description="Helical" evidence="2">
    <location>
        <begin position="204"/>
        <end position="225"/>
    </location>
</feature>
<feature type="compositionally biased region" description="Basic and acidic residues" evidence="1">
    <location>
        <begin position="354"/>
        <end position="363"/>
    </location>
</feature>
<evidence type="ECO:0000313" key="5">
    <source>
        <dbReference type="Proteomes" id="UP000002173"/>
    </source>
</evidence>
<dbReference type="InterPro" id="IPR027815">
    <property type="entry name" value="CSC1/OSCA1-like_cyt"/>
</dbReference>
<feature type="transmembrane region" description="Helical" evidence="2">
    <location>
        <begin position="6"/>
        <end position="28"/>
    </location>
</feature>
<evidence type="ECO:0000313" key="4">
    <source>
        <dbReference type="EMBL" id="EDO08436.1"/>
    </source>
</evidence>
<evidence type="ECO:0000256" key="2">
    <source>
        <dbReference type="SAM" id="Phobius"/>
    </source>
</evidence>
<dbReference type="GO" id="GO:0005886">
    <property type="term" value="C:plasma membrane"/>
    <property type="evidence" value="ECO:0007669"/>
    <property type="project" value="TreeGrafter"/>
</dbReference>
<dbReference type="VEuPathDB" id="PiroplasmaDB:BBOV_III008780"/>
<dbReference type="InterPro" id="IPR045122">
    <property type="entry name" value="Csc1-like"/>
</dbReference>
<comment type="caution">
    <text evidence="4">The sequence shown here is derived from an EMBL/GenBank/DDBJ whole genome shotgun (WGS) entry which is preliminary data.</text>
</comment>